<dbReference type="OrthoDB" id="9805666at2"/>
<dbReference type="GeneID" id="92716753"/>
<comment type="function">
    <text evidence="7">Endonuclease IV plays a role in DNA repair. It cleaves phosphodiester bonds at apurinic or apyrimidinic (AP) sites, generating a 3'-hydroxyl group and a 5'-terminal sugar phosphate.</text>
</comment>
<accession>A0A8D4UV75</accession>
<feature type="binding site" evidence="7">
    <location>
        <position position="212"/>
    </location>
    <ligand>
        <name>Zn(2+)</name>
        <dbReference type="ChEBI" id="CHEBI:29105"/>
        <label>2</label>
    </ligand>
</feature>
<dbReference type="GO" id="GO:0003677">
    <property type="term" value="F:DNA binding"/>
    <property type="evidence" value="ECO:0007669"/>
    <property type="project" value="InterPro"/>
</dbReference>
<dbReference type="NCBIfam" id="TIGR00587">
    <property type="entry name" value="nfo"/>
    <property type="match status" value="1"/>
</dbReference>
<evidence type="ECO:0000256" key="2">
    <source>
        <dbReference type="ARBA" id="ARBA00022723"/>
    </source>
</evidence>
<evidence type="ECO:0000259" key="8">
    <source>
        <dbReference type="Pfam" id="PF01261"/>
    </source>
</evidence>
<feature type="binding site" evidence="7">
    <location>
        <position position="180"/>
    </location>
    <ligand>
        <name>Zn(2+)</name>
        <dbReference type="ChEBI" id="CHEBI:29105"/>
        <label>3</label>
    </ligand>
</feature>
<dbReference type="GO" id="GO:0006284">
    <property type="term" value="P:base-excision repair"/>
    <property type="evidence" value="ECO:0007669"/>
    <property type="project" value="TreeGrafter"/>
</dbReference>
<comment type="cofactor">
    <cofactor evidence="7">
        <name>Zn(2+)</name>
        <dbReference type="ChEBI" id="CHEBI:29105"/>
    </cofactor>
    <text evidence="7">Binds 3 Zn(2+) ions.</text>
</comment>
<feature type="binding site" evidence="7">
    <location>
        <position position="225"/>
    </location>
    <ligand>
        <name>Zn(2+)</name>
        <dbReference type="ChEBI" id="CHEBI:29105"/>
        <label>3</label>
    </ligand>
</feature>
<dbReference type="GO" id="GO:0008270">
    <property type="term" value="F:zinc ion binding"/>
    <property type="evidence" value="ECO:0007669"/>
    <property type="project" value="UniProtKB-UniRule"/>
</dbReference>
<evidence type="ECO:0000256" key="6">
    <source>
        <dbReference type="ARBA" id="ARBA00023204"/>
    </source>
</evidence>
<keyword evidence="3 7" id="KW-0227">DNA damage</keyword>
<feature type="binding site" evidence="7">
    <location>
        <position position="143"/>
    </location>
    <ligand>
        <name>Zn(2+)</name>
        <dbReference type="ChEBI" id="CHEBI:29105"/>
        <label>1</label>
    </ligand>
</feature>
<dbReference type="FunFam" id="3.20.20.150:FF:000001">
    <property type="entry name" value="Probable endonuclease 4"/>
    <property type="match status" value="1"/>
</dbReference>
<name>A0A8D4UV75_9FIRM</name>
<dbReference type="PANTHER" id="PTHR21445">
    <property type="entry name" value="ENDONUCLEASE IV ENDODEOXYRIBONUCLEASE IV"/>
    <property type="match status" value="1"/>
</dbReference>
<dbReference type="KEGG" id="dho:Dia5BBH33_15280"/>
<evidence type="ECO:0000256" key="4">
    <source>
        <dbReference type="ARBA" id="ARBA00022801"/>
    </source>
</evidence>
<dbReference type="SUPFAM" id="SSF51658">
    <property type="entry name" value="Xylose isomerase-like"/>
    <property type="match status" value="1"/>
</dbReference>
<dbReference type="InterPro" id="IPR013022">
    <property type="entry name" value="Xyl_isomerase-like_TIM-brl"/>
</dbReference>
<dbReference type="InterPro" id="IPR001719">
    <property type="entry name" value="AP_endonuc_2"/>
</dbReference>
<evidence type="ECO:0000256" key="7">
    <source>
        <dbReference type="HAMAP-Rule" id="MF_00152"/>
    </source>
</evidence>
<evidence type="ECO:0000313" key="10">
    <source>
        <dbReference type="Proteomes" id="UP000320585"/>
    </source>
</evidence>
<organism evidence="9 10">
    <name type="scientific">Dialister hominis</name>
    <dbReference type="NCBI Taxonomy" id="2582419"/>
    <lineage>
        <taxon>Bacteria</taxon>
        <taxon>Bacillati</taxon>
        <taxon>Bacillota</taxon>
        <taxon>Negativicutes</taxon>
        <taxon>Veillonellales</taxon>
        <taxon>Veillonellaceae</taxon>
        <taxon>Dialister</taxon>
    </lineage>
</organism>
<keyword evidence="7 9" id="KW-0255">Endonuclease</keyword>
<dbReference type="GO" id="GO:0008081">
    <property type="term" value="F:phosphoric diester hydrolase activity"/>
    <property type="evidence" value="ECO:0007669"/>
    <property type="project" value="TreeGrafter"/>
</dbReference>
<evidence type="ECO:0000313" key="9">
    <source>
        <dbReference type="EMBL" id="BBK25593.1"/>
    </source>
</evidence>
<feature type="binding site" evidence="7">
    <location>
        <position position="67"/>
    </location>
    <ligand>
        <name>Zn(2+)</name>
        <dbReference type="ChEBI" id="CHEBI:29105"/>
        <label>1</label>
    </ligand>
</feature>
<feature type="binding site" evidence="7">
    <location>
        <position position="227"/>
    </location>
    <ligand>
        <name>Zn(2+)</name>
        <dbReference type="ChEBI" id="CHEBI:29105"/>
        <label>3</label>
    </ligand>
</feature>
<keyword evidence="5 7" id="KW-0862">Zinc</keyword>
<keyword evidence="6 7" id="KW-0234">DNA repair</keyword>
<reference evidence="10" key="1">
    <citation type="submission" date="2019-05" db="EMBL/GenBank/DDBJ databases">
        <title>Complete genome sequencing of Dialister sp. strain 5BBH33.</title>
        <authorList>
            <person name="Sakamoto M."/>
            <person name="Murakami T."/>
            <person name="Mori H."/>
        </authorList>
    </citation>
    <scope>NUCLEOTIDE SEQUENCE [LARGE SCALE GENOMIC DNA]</scope>
    <source>
        <strain evidence="10">5BBH33</strain>
    </source>
</reference>
<keyword evidence="10" id="KW-1185">Reference proteome</keyword>
<dbReference type="RefSeq" id="WP_108850676.1">
    <property type="nucleotide sequence ID" value="NZ_AP019697.1"/>
</dbReference>
<keyword evidence="2 7" id="KW-0479">Metal-binding</keyword>
<dbReference type="SMART" id="SM00518">
    <property type="entry name" value="AP2Ec"/>
    <property type="match status" value="1"/>
</dbReference>
<gene>
    <name evidence="7 9" type="primary">nfo</name>
    <name evidence="9" type="ORF">Dia5BBH33_15280</name>
</gene>
<dbReference type="GO" id="GO:0008833">
    <property type="term" value="F:deoxyribonuclease IV (phage-T4-induced) activity"/>
    <property type="evidence" value="ECO:0007669"/>
    <property type="project" value="UniProtKB-UniRule"/>
</dbReference>
<dbReference type="InterPro" id="IPR036237">
    <property type="entry name" value="Xyl_isomerase-like_sf"/>
</dbReference>
<dbReference type="EC" id="3.1.21.2" evidence="7"/>
<dbReference type="Pfam" id="PF01261">
    <property type="entry name" value="AP_endonuc_2"/>
    <property type="match status" value="1"/>
</dbReference>
<feature type="binding site" evidence="7">
    <location>
        <position position="143"/>
    </location>
    <ligand>
        <name>Zn(2+)</name>
        <dbReference type="ChEBI" id="CHEBI:29105"/>
        <label>2</label>
    </ligand>
</feature>
<dbReference type="PROSITE" id="PS51432">
    <property type="entry name" value="AP_NUCLEASE_F2_4"/>
    <property type="match status" value="1"/>
</dbReference>
<dbReference type="Gene3D" id="3.20.20.150">
    <property type="entry name" value="Divalent-metal-dependent TIM barrel enzymes"/>
    <property type="match status" value="1"/>
</dbReference>
<dbReference type="GO" id="GO:0003906">
    <property type="term" value="F:DNA-(apurinic or apyrimidinic site) endonuclease activity"/>
    <property type="evidence" value="ECO:0007669"/>
    <property type="project" value="TreeGrafter"/>
</dbReference>
<comment type="similarity">
    <text evidence="1 7">Belongs to the AP endonuclease 2 family.</text>
</comment>
<feature type="binding site" evidence="7">
    <location>
        <position position="177"/>
    </location>
    <ligand>
        <name>Zn(2+)</name>
        <dbReference type="ChEBI" id="CHEBI:29105"/>
        <label>2</label>
    </ligand>
</feature>
<evidence type="ECO:0000256" key="1">
    <source>
        <dbReference type="ARBA" id="ARBA00005340"/>
    </source>
</evidence>
<evidence type="ECO:0000256" key="5">
    <source>
        <dbReference type="ARBA" id="ARBA00022833"/>
    </source>
</evidence>
<dbReference type="EMBL" id="AP019697">
    <property type="protein sequence ID" value="BBK25593.1"/>
    <property type="molecule type" value="Genomic_DNA"/>
</dbReference>
<keyword evidence="4 7" id="KW-0378">Hydrolase</keyword>
<dbReference type="PANTHER" id="PTHR21445:SF0">
    <property type="entry name" value="APURINIC-APYRIMIDINIC ENDONUCLEASE"/>
    <property type="match status" value="1"/>
</dbReference>
<dbReference type="CDD" id="cd00019">
    <property type="entry name" value="AP2Ec"/>
    <property type="match status" value="1"/>
</dbReference>
<dbReference type="InterPro" id="IPR018246">
    <property type="entry name" value="AP_endonuc_F2_Zn_BS"/>
</dbReference>
<protein>
    <recommendedName>
        <fullName evidence="7">Probable endonuclease 4</fullName>
        <ecNumber evidence="7">3.1.21.2</ecNumber>
    </recommendedName>
    <alternativeName>
        <fullName evidence="7">Endodeoxyribonuclease IV</fullName>
    </alternativeName>
    <alternativeName>
        <fullName evidence="7">Endonuclease IV</fullName>
    </alternativeName>
</protein>
<dbReference type="HAMAP" id="MF_00152">
    <property type="entry name" value="Nfo"/>
    <property type="match status" value="1"/>
</dbReference>
<keyword evidence="7" id="KW-0540">Nuclease</keyword>
<feature type="binding site" evidence="7">
    <location>
        <position position="107"/>
    </location>
    <ligand>
        <name>Zn(2+)</name>
        <dbReference type="ChEBI" id="CHEBI:29105"/>
        <label>1</label>
    </ligand>
</feature>
<feature type="domain" description="Xylose isomerase-like TIM barrel" evidence="8">
    <location>
        <begin position="21"/>
        <end position="274"/>
    </location>
</feature>
<feature type="binding site" evidence="7">
    <location>
        <position position="257"/>
    </location>
    <ligand>
        <name>Zn(2+)</name>
        <dbReference type="ChEBI" id="CHEBI:29105"/>
        <label>2</label>
    </ligand>
</feature>
<proteinExistence type="inferred from homology"/>
<dbReference type="Proteomes" id="UP000320585">
    <property type="component" value="Chromosome"/>
</dbReference>
<dbReference type="PROSITE" id="PS00730">
    <property type="entry name" value="AP_NUCLEASE_F2_2"/>
    <property type="match status" value="1"/>
</dbReference>
<sequence length="280" mass="30974">MFILGCHLSVTGGYLSMGKTATSIGGNTFQFFPRNPRGSQSAPVKEADALALKAWMQEHDFGPILCHGAYTMNGCSTKESVREFARTALREDLAKAAHLPNCLYNFHPGSHLKQGAEVAIPMIADMLNYAMDQEELPPFVLLETMAGKGTEVGRTFEELAAIIDKVERKDRMGVCLDTCHVYDGGYDIAGDTDGVLAHFDEVIGLSRLKAIHLNDDKNPMGSHKDRHEKIGEGTIGLEGMERIINHPLLRNLPFYLETPNDLEGYKREIALLRSLRKEDA</sequence>
<comment type="catalytic activity">
    <reaction evidence="7">
        <text>Endonucleolytic cleavage to 5'-phosphooligonucleotide end-products.</text>
        <dbReference type="EC" id="3.1.21.2"/>
    </reaction>
</comment>
<evidence type="ECO:0000256" key="3">
    <source>
        <dbReference type="ARBA" id="ARBA00022763"/>
    </source>
</evidence>
<dbReference type="AlphaFoldDB" id="A0A8D4UV75"/>